<organism evidence="1">
    <name type="scientific">marine sediment metagenome</name>
    <dbReference type="NCBI Taxonomy" id="412755"/>
    <lineage>
        <taxon>unclassified sequences</taxon>
        <taxon>metagenomes</taxon>
        <taxon>ecological metagenomes</taxon>
    </lineage>
</organism>
<feature type="non-terminal residue" evidence="1">
    <location>
        <position position="96"/>
    </location>
</feature>
<proteinExistence type="predicted"/>
<dbReference type="EMBL" id="BART01033216">
    <property type="protein sequence ID" value="GAH17896.1"/>
    <property type="molecule type" value="Genomic_DNA"/>
</dbReference>
<gene>
    <name evidence="1" type="ORF">S01H4_57159</name>
</gene>
<reference evidence="1" key="1">
    <citation type="journal article" date="2014" name="Front. Microbiol.">
        <title>High frequency of phylogenetically diverse reductive dehalogenase-homologous genes in deep subseafloor sedimentary metagenomes.</title>
        <authorList>
            <person name="Kawai M."/>
            <person name="Futagami T."/>
            <person name="Toyoda A."/>
            <person name="Takaki Y."/>
            <person name="Nishi S."/>
            <person name="Hori S."/>
            <person name="Arai W."/>
            <person name="Tsubouchi T."/>
            <person name="Morono Y."/>
            <person name="Uchiyama I."/>
            <person name="Ito T."/>
            <person name="Fujiyama A."/>
            <person name="Inagaki F."/>
            <person name="Takami H."/>
        </authorList>
    </citation>
    <scope>NUCLEOTIDE SEQUENCE</scope>
    <source>
        <strain evidence="1">Expedition CK06-06</strain>
    </source>
</reference>
<sequence length="96" mass="10792">MAIRGIAVDIVEMICPDRWEYKYDGNKFIAIEFFNGNISTEELEGIRDRWIRSGGDAKLDKNKLTVEKIIPQYYAVSNLAIEGALQASILGLISPD</sequence>
<name>X1DAU1_9ZZZZ</name>
<comment type="caution">
    <text evidence="1">The sequence shown here is derived from an EMBL/GenBank/DDBJ whole genome shotgun (WGS) entry which is preliminary data.</text>
</comment>
<evidence type="ECO:0000313" key="1">
    <source>
        <dbReference type="EMBL" id="GAH17896.1"/>
    </source>
</evidence>
<dbReference type="AlphaFoldDB" id="X1DAU1"/>
<accession>X1DAU1</accession>
<protein>
    <submittedName>
        <fullName evidence="1">Uncharacterized protein</fullName>
    </submittedName>
</protein>